<sequence>MNELLIELLIAWTKTCIFAQEVKLRYGERFYHDNVREALEKDGWVITDDPYRVNIGEIGYEIDFGAEPLIAAQKDEKLIAVEVKSFVGPSTINEFHRAVGQFNDYSVALEFNDPSRILFLAVPLDIWIRFFQQPLIQRSLERIQAKVVVYNPFEKTIVQWIK</sequence>
<organism evidence="1 2">
    <name type="scientific">Haliscomenobacter hydrossis (strain ATCC 27775 / DSM 1100 / LMG 10767 / O)</name>
    <dbReference type="NCBI Taxonomy" id="760192"/>
    <lineage>
        <taxon>Bacteria</taxon>
        <taxon>Pseudomonadati</taxon>
        <taxon>Bacteroidota</taxon>
        <taxon>Saprospiria</taxon>
        <taxon>Saprospirales</taxon>
        <taxon>Haliscomenobacteraceae</taxon>
        <taxon>Haliscomenobacter</taxon>
    </lineage>
</organism>
<dbReference type="SUPFAM" id="SSF52980">
    <property type="entry name" value="Restriction endonuclease-like"/>
    <property type="match status" value="1"/>
</dbReference>
<reference evidence="1 2" key="1">
    <citation type="journal article" date="2011" name="Stand. Genomic Sci.">
        <title>Complete genome sequence of Haliscomenobacter hydrossis type strain (O).</title>
        <authorList>
            <consortium name="US DOE Joint Genome Institute (JGI-PGF)"/>
            <person name="Daligault H."/>
            <person name="Lapidus A."/>
            <person name="Zeytun A."/>
            <person name="Nolan M."/>
            <person name="Lucas S."/>
            <person name="Del Rio T.G."/>
            <person name="Tice H."/>
            <person name="Cheng J.F."/>
            <person name="Tapia R."/>
            <person name="Han C."/>
            <person name="Goodwin L."/>
            <person name="Pitluck S."/>
            <person name="Liolios K."/>
            <person name="Pagani I."/>
            <person name="Ivanova N."/>
            <person name="Huntemann M."/>
            <person name="Mavromatis K."/>
            <person name="Mikhailova N."/>
            <person name="Pati A."/>
            <person name="Chen A."/>
            <person name="Palaniappan K."/>
            <person name="Land M."/>
            <person name="Hauser L."/>
            <person name="Brambilla E.M."/>
            <person name="Rohde M."/>
            <person name="Verbarg S."/>
            <person name="Goker M."/>
            <person name="Bristow J."/>
            <person name="Eisen J.A."/>
            <person name="Markowitz V."/>
            <person name="Hugenholtz P."/>
            <person name="Kyrpides N.C."/>
            <person name="Klenk H.P."/>
            <person name="Woyke T."/>
        </authorList>
    </citation>
    <scope>NUCLEOTIDE SEQUENCE [LARGE SCALE GENOMIC DNA]</scope>
    <source>
        <strain evidence="2">ATCC 27775 / DSM 1100 / LMG 10767 / O</strain>
    </source>
</reference>
<dbReference type="InterPro" id="IPR011856">
    <property type="entry name" value="tRNA_endonuc-like_dom_sf"/>
</dbReference>
<name>F4KXA3_HALH1</name>
<evidence type="ECO:0000313" key="1">
    <source>
        <dbReference type="EMBL" id="AEE49311.1"/>
    </source>
</evidence>
<dbReference type="eggNOG" id="ENOG502ZTX9">
    <property type="taxonomic scope" value="Bacteria"/>
</dbReference>
<dbReference type="Pfam" id="PF08814">
    <property type="entry name" value="XisH"/>
    <property type="match status" value="1"/>
</dbReference>
<dbReference type="AlphaFoldDB" id="F4KXA3"/>
<dbReference type="RefSeq" id="WP_013763865.1">
    <property type="nucleotide sequence ID" value="NC_015510.1"/>
</dbReference>
<dbReference type="HOGENOM" id="CLU_132053_0_0_10"/>
<dbReference type="InterPro" id="IPR011335">
    <property type="entry name" value="Restrct_endonuc-II-like"/>
</dbReference>
<dbReference type="STRING" id="760192.Halhy_1416"/>
<dbReference type="KEGG" id="hhy:Halhy_1416"/>
<keyword evidence="2" id="KW-1185">Reference proteome</keyword>
<evidence type="ECO:0000313" key="2">
    <source>
        <dbReference type="Proteomes" id="UP000008461"/>
    </source>
</evidence>
<dbReference type="EMBL" id="CP002691">
    <property type="protein sequence ID" value="AEE49311.1"/>
    <property type="molecule type" value="Genomic_DNA"/>
</dbReference>
<dbReference type="Proteomes" id="UP000008461">
    <property type="component" value="Chromosome"/>
</dbReference>
<protein>
    <submittedName>
        <fullName evidence="1">XisH protein</fullName>
    </submittedName>
</protein>
<proteinExistence type="predicted"/>
<dbReference type="InterPro" id="IPR014919">
    <property type="entry name" value="XisH"/>
</dbReference>
<reference key="2">
    <citation type="submission" date="2011-04" db="EMBL/GenBank/DDBJ databases">
        <title>Complete sequence of chromosome of Haliscomenobacter hydrossis DSM 1100.</title>
        <authorList>
            <consortium name="US DOE Joint Genome Institute (JGI-PGF)"/>
            <person name="Lucas S."/>
            <person name="Han J."/>
            <person name="Lapidus A."/>
            <person name="Bruce D."/>
            <person name="Goodwin L."/>
            <person name="Pitluck S."/>
            <person name="Peters L."/>
            <person name="Kyrpides N."/>
            <person name="Mavromatis K."/>
            <person name="Ivanova N."/>
            <person name="Ovchinnikova G."/>
            <person name="Pagani I."/>
            <person name="Daligault H."/>
            <person name="Detter J.C."/>
            <person name="Han C."/>
            <person name="Land M."/>
            <person name="Hauser L."/>
            <person name="Markowitz V."/>
            <person name="Cheng J.-F."/>
            <person name="Hugenholtz P."/>
            <person name="Woyke T."/>
            <person name="Wu D."/>
            <person name="Verbarg S."/>
            <person name="Frueling A."/>
            <person name="Brambilla E."/>
            <person name="Klenk H.-P."/>
            <person name="Eisen J.A."/>
        </authorList>
    </citation>
    <scope>NUCLEOTIDE SEQUENCE</scope>
    <source>
        <strain>DSM 1100</strain>
    </source>
</reference>
<dbReference type="Gene3D" id="3.40.1350.10">
    <property type="match status" value="1"/>
</dbReference>
<accession>F4KXA3</accession>
<dbReference type="CDD" id="cd22366">
    <property type="entry name" value="XisH-like"/>
    <property type="match status" value="1"/>
</dbReference>
<dbReference type="GO" id="GO:0003676">
    <property type="term" value="F:nucleic acid binding"/>
    <property type="evidence" value="ECO:0007669"/>
    <property type="project" value="InterPro"/>
</dbReference>
<gene>
    <name evidence="1" type="ordered locus">Halhy_1416</name>
</gene>